<evidence type="ECO:0000313" key="7">
    <source>
        <dbReference type="EMBL" id="MDJ1181816.1"/>
    </source>
</evidence>
<evidence type="ECO:0000256" key="2">
    <source>
        <dbReference type="ARBA" id="ARBA00022649"/>
    </source>
</evidence>
<protein>
    <submittedName>
        <fullName evidence="7">GNAT family N-acetyltransferase</fullName>
    </submittedName>
</protein>
<reference evidence="7 8" key="1">
    <citation type="submission" date="2023-01" db="EMBL/GenBank/DDBJ databases">
        <title>Novel diversity within Roseofilum (Cyanobacteria; Desertifilaceae) from marine benthic mats with descriptions of four novel species.</title>
        <authorList>
            <person name="Wang Y."/>
            <person name="Berthold D.E."/>
            <person name="Hu J."/>
            <person name="Lefler F.W."/>
            <person name="Laughinghouse H.D. IV."/>
        </authorList>
    </citation>
    <scope>NUCLEOTIDE SEQUENCE [LARGE SCALE GENOMIC DNA]</scope>
    <source>
        <strain evidence="7 8">BLCC-M143</strain>
    </source>
</reference>
<accession>A0ABT7BRJ1</accession>
<evidence type="ECO:0000256" key="5">
    <source>
        <dbReference type="ARBA" id="ARBA00049880"/>
    </source>
</evidence>
<dbReference type="SUPFAM" id="SSF55729">
    <property type="entry name" value="Acyl-CoA N-acyltransferases (Nat)"/>
    <property type="match status" value="1"/>
</dbReference>
<dbReference type="PANTHER" id="PTHR36449:SF1">
    <property type="entry name" value="ACETYLTRANSFERASE"/>
    <property type="match status" value="1"/>
</dbReference>
<keyword evidence="8" id="KW-1185">Reference proteome</keyword>
<sequence>MGLGPDPGKLNPPEKLNQLHQVEGFDSGNSQLDDWLKRRALKNEMEGASRTYALCSGEIVIAYYCLANGAVAQTSATGRVRRNMPDPIPVMIIGRLAVDRCWQGKGIGRALLRDAILRTLQAAEIAGIRAILVHAISEDAKQFYEKWGFTASPVDPMTLMIKVKDAAASLG</sequence>
<dbReference type="CDD" id="cd04301">
    <property type="entry name" value="NAT_SF"/>
    <property type="match status" value="1"/>
</dbReference>
<organism evidence="7 8">
    <name type="scientific">Roseofilum casamattae BLCC-M143</name>
    <dbReference type="NCBI Taxonomy" id="3022442"/>
    <lineage>
        <taxon>Bacteria</taxon>
        <taxon>Bacillati</taxon>
        <taxon>Cyanobacteriota</taxon>
        <taxon>Cyanophyceae</taxon>
        <taxon>Desertifilales</taxon>
        <taxon>Desertifilaceae</taxon>
        <taxon>Roseofilum</taxon>
        <taxon>Roseofilum casamattae</taxon>
    </lineage>
</organism>
<dbReference type="InterPro" id="IPR000182">
    <property type="entry name" value="GNAT_dom"/>
</dbReference>
<evidence type="ECO:0000313" key="8">
    <source>
        <dbReference type="Proteomes" id="UP001232992"/>
    </source>
</evidence>
<keyword evidence="2" id="KW-1277">Toxin-antitoxin system</keyword>
<feature type="domain" description="N-acetyltransferase" evidence="6">
    <location>
        <begin position="14"/>
        <end position="167"/>
    </location>
</feature>
<keyword evidence="4" id="KW-0012">Acyltransferase</keyword>
<comment type="caution">
    <text evidence="7">The sequence shown here is derived from an EMBL/GenBank/DDBJ whole genome shotgun (WGS) entry which is preliminary data.</text>
</comment>
<keyword evidence="1" id="KW-0678">Repressor</keyword>
<dbReference type="Proteomes" id="UP001232992">
    <property type="component" value="Unassembled WGS sequence"/>
</dbReference>
<keyword evidence="3" id="KW-0808">Transferase</keyword>
<dbReference type="EMBL" id="JAQOSQ010000001">
    <property type="protein sequence ID" value="MDJ1181816.1"/>
    <property type="molecule type" value="Genomic_DNA"/>
</dbReference>
<dbReference type="InterPro" id="IPR016181">
    <property type="entry name" value="Acyl_CoA_acyltransferase"/>
</dbReference>
<evidence type="ECO:0000259" key="6">
    <source>
        <dbReference type="PROSITE" id="PS51186"/>
    </source>
</evidence>
<dbReference type="PROSITE" id="PS51186">
    <property type="entry name" value="GNAT"/>
    <property type="match status" value="1"/>
</dbReference>
<proteinExistence type="predicted"/>
<dbReference type="RefSeq" id="WP_283756470.1">
    <property type="nucleotide sequence ID" value="NZ_JAQOSQ010000001.1"/>
</dbReference>
<name>A0ABT7BRJ1_9CYAN</name>
<dbReference type="PANTHER" id="PTHR36449">
    <property type="entry name" value="ACETYLTRANSFERASE-RELATED"/>
    <property type="match status" value="1"/>
</dbReference>
<dbReference type="Pfam" id="PF13508">
    <property type="entry name" value="Acetyltransf_7"/>
    <property type="match status" value="1"/>
</dbReference>
<comment type="catalytic activity">
    <reaction evidence="5">
        <text>glycyl-tRNA(Gly) + acetyl-CoA = N-acetylglycyl-tRNA(Gly) + CoA + H(+)</text>
        <dbReference type="Rhea" id="RHEA:81867"/>
        <dbReference type="Rhea" id="RHEA-COMP:9683"/>
        <dbReference type="Rhea" id="RHEA-COMP:19766"/>
        <dbReference type="ChEBI" id="CHEBI:15378"/>
        <dbReference type="ChEBI" id="CHEBI:57287"/>
        <dbReference type="ChEBI" id="CHEBI:57288"/>
        <dbReference type="ChEBI" id="CHEBI:78522"/>
        <dbReference type="ChEBI" id="CHEBI:232036"/>
    </reaction>
</comment>
<dbReference type="Gene3D" id="3.40.630.30">
    <property type="match status" value="1"/>
</dbReference>
<evidence type="ECO:0000256" key="3">
    <source>
        <dbReference type="ARBA" id="ARBA00022679"/>
    </source>
</evidence>
<evidence type="ECO:0000256" key="1">
    <source>
        <dbReference type="ARBA" id="ARBA00022491"/>
    </source>
</evidence>
<gene>
    <name evidence="7" type="ORF">PMH09_01290</name>
</gene>
<evidence type="ECO:0000256" key="4">
    <source>
        <dbReference type="ARBA" id="ARBA00023315"/>
    </source>
</evidence>